<keyword evidence="3" id="KW-1185">Reference proteome</keyword>
<organism evidence="1">
    <name type="scientific">Guillardia theta (strain CCMP2712)</name>
    <name type="common">Cryptophyte</name>
    <dbReference type="NCBI Taxonomy" id="905079"/>
    <lineage>
        <taxon>Eukaryota</taxon>
        <taxon>Cryptophyceae</taxon>
        <taxon>Pyrenomonadales</taxon>
        <taxon>Geminigeraceae</taxon>
        <taxon>Guillardia</taxon>
    </lineage>
</organism>
<dbReference type="GeneID" id="17293745"/>
<dbReference type="AlphaFoldDB" id="L1IMH5"/>
<accession>L1IMH5</accession>
<evidence type="ECO:0000313" key="1">
    <source>
        <dbReference type="EMBL" id="EKX37005.1"/>
    </source>
</evidence>
<dbReference type="KEGG" id="gtt:GUITHDRAFT_155090"/>
<dbReference type="Proteomes" id="UP000011087">
    <property type="component" value="Unassembled WGS sequence"/>
</dbReference>
<sequence length="104" mass="11765">MGSIVSVSSIPTILPVSGQVLIPSQCPSAQRRHRVHRSNSLTHEKPLRIHHKKFAEICRNDQEKTTFSRSCSDHVLCQRKDRLEVETPGKVMAKPSNRLKCPRA</sequence>
<dbReference type="EMBL" id="JH993065">
    <property type="protein sequence ID" value="EKX37005.1"/>
    <property type="molecule type" value="Genomic_DNA"/>
</dbReference>
<gene>
    <name evidence="1" type="ORF">GUITHDRAFT_155090</name>
</gene>
<proteinExistence type="predicted"/>
<reference evidence="2" key="3">
    <citation type="submission" date="2015-06" db="UniProtKB">
        <authorList>
            <consortium name="EnsemblProtists"/>
        </authorList>
    </citation>
    <scope>IDENTIFICATION</scope>
</reference>
<dbReference type="EnsemblProtists" id="EKX37005">
    <property type="protein sequence ID" value="EKX37005"/>
    <property type="gene ID" value="GUITHDRAFT_155090"/>
</dbReference>
<dbReference type="RefSeq" id="XP_005823985.1">
    <property type="nucleotide sequence ID" value="XM_005823928.1"/>
</dbReference>
<name>L1IMH5_GUITC</name>
<dbReference type="PaxDb" id="55529-EKX37005"/>
<evidence type="ECO:0000313" key="3">
    <source>
        <dbReference type="Proteomes" id="UP000011087"/>
    </source>
</evidence>
<reference evidence="1 3" key="1">
    <citation type="journal article" date="2012" name="Nature">
        <title>Algal genomes reveal evolutionary mosaicism and the fate of nucleomorphs.</title>
        <authorList>
            <consortium name="DOE Joint Genome Institute"/>
            <person name="Curtis B.A."/>
            <person name="Tanifuji G."/>
            <person name="Burki F."/>
            <person name="Gruber A."/>
            <person name="Irimia M."/>
            <person name="Maruyama S."/>
            <person name="Arias M.C."/>
            <person name="Ball S.G."/>
            <person name="Gile G.H."/>
            <person name="Hirakawa Y."/>
            <person name="Hopkins J.F."/>
            <person name="Kuo A."/>
            <person name="Rensing S.A."/>
            <person name="Schmutz J."/>
            <person name="Symeonidi A."/>
            <person name="Elias M."/>
            <person name="Eveleigh R.J."/>
            <person name="Herman E.K."/>
            <person name="Klute M.J."/>
            <person name="Nakayama T."/>
            <person name="Obornik M."/>
            <person name="Reyes-Prieto A."/>
            <person name="Armbrust E.V."/>
            <person name="Aves S.J."/>
            <person name="Beiko R.G."/>
            <person name="Coutinho P."/>
            <person name="Dacks J.B."/>
            <person name="Durnford D.G."/>
            <person name="Fast N.M."/>
            <person name="Green B.R."/>
            <person name="Grisdale C.J."/>
            <person name="Hempel F."/>
            <person name="Henrissat B."/>
            <person name="Hoppner M.P."/>
            <person name="Ishida K."/>
            <person name="Kim E."/>
            <person name="Koreny L."/>
            <person name="Kroth P.G."/>
            <person name="Liu Y."/>
            <person name="Malik S.B."/>
            <person name="Maier U.G."/>
            <person name="McRose D."/>
            <person name="Mock T."/>
            <person name="Neilson J.A."/>
            <person name="Onodera N.T."/>
            <person name="Poole A.M."/>
            <person name="Pritham E.J."/>
            <person name="Richards T.A."/>
            <person name="Rocap G."/>
            <person name="Roy S.W."/>
            <person name="Sarai C."/>
            <person name="Schaack S."/>
            <person name="Shirato S."/>
            <person name="Slamovits C.H."/>
            <person name="Spencer D.F."/>
            <person name="Suzuki S."/>
            <person name="Worden A.Z."/>
            <person name="Zauner S."/>
            <person name="Barry K."/>
            <person name="Bell C."/>
            <person name="Bharti A.K."/>
            <person name="Crow J.A."/>
            <person name="Grimwood J."/>
            <person name="Kramer R."/>
            <person name="Lindquist E."/>
            <person name="Lucas S."/>
            <person name="Salamov A."/>
            <person name="McFadden G.I."/>
            <person name="Lane C.E."/>
            <person name="Keeling P.J."/>
            <person name="Gray M.W."/>
            <person name="Grigoriev I.V."/>
            <person name="Archibald J.M."/>
        </authorList>
    </citation>
    <scope>NUCLEOTIDE SEQUENCE</scope>
    <source>
        <strain evidence="1 3">CCMP2712</strain>
    </source>
</reference>
<reference evidence="3" key="2">
    <citation type="submission" date="2012-11" db="EMBL/GenBank/DDBJ databases">
        <authorList>
            <person name="Kuo A."/>
            <person name="Curtis B.A."/>
            <person name="Tanifuji G."/>
            <person name="Burki F."/>
            <person name="Gruber A."/>
            <person name="Irimia M."/>
            <person name="Maruyama S."/>
            <person name="Arias M.C."/>
            <person name="Ball S.G."/>
            <person name="Gile G.H."/>
            <person name="Hirakawa Y."/>
            <person name="Hopkins J.F."/>
            <person name="Rensing S.A."/>
            <person name="Schmutz J."/>
            <person name="Symeonidi A."/>
            <person name="Elias M."/>
            <person name="Eveleigh R.J."/>
            <person name="Herman E.K."/>
            <person name="Klute M.J."/>
            <person name="Nakayama T."/>
            <person name="Obornik M."/>
            <person name="Reyes-Prieto A."/>
            <person name="Armbrust E.V."/>
            <person name="Aves S.J."/>
            <person name="Beiko R.G."/>
            <person name="Coutinho P."/>
            <person name="Dacks J.B."/>
            <person name="Durnford D.G."/>
            <person name="Fast N.M."/>
            <person name="Green B.R."/>
            <person name="Grisdale C."/>
            <person name="Hempe F."/>
            <person name="Henrissat B."/>
            <person name="Hoppner M.P."/>
            <person name="Ishida K.-I."/>
            <person name="Kim E."/>
            <person name="Koreny L."/>
            <person name="Kroth P.G."/>
            <person name="Liu Y."/>
            <person name="Malik S.-B."/>
            <person name="Maier U.G."/>
            <person name="McRose D."/>
            <person name="Mock T."/>
            <person name="Neilson J.A."/>
            <person name="Onodera N.T."/>
            <person name="Poole A.M."/>
            <person name="Pritham E.J."/>
            <person name="Richards T.A."/>
            <person name="Rocap G."/>
            <person name="Roy S.W."/>
            <person name="Sarai C."/>
            <person name="Schaack S."/>
            <person name="Shirato S."/>
            <person name="Slamovits C.H."/>
            <person name="Spencer D.F."/>
            <person name="Suzuki S."/>
            <person name="Worden A.Z."/>
            <person name="Zauner S."/>
            <person name="Barry K."/>
            <person name="Bell C."/>
            <person name="Bharti A.K."/>
            <person name="Crow J.A."/>
            <person name="Grimwood J."/>
            <person name="Kramer R."/>
            <person name="Lindquist E."/>
            <person name="Lucas S."/>
            <person name="Salamov A."/>
            <person name="McFadden G.I."/>
            <person name="Lane C.E."/>
            <person name="Keeling P.J."/>
            <person name="Gray M.W."/>
            <person name="Grigoriev I.V."/>
            <person name="Archibald J.M."/>
        </authorList>
    </citation>
    <scope>NUCLEOTIDE SEQUENCE</scope>
    <source>
        <strain evidence="3">CCMP2712</strain>
    </source>
</reference>
<evidence type="ECO:0000313" key="2">
    <source>
        <dbReference type="EnsemblProtists" id="EKX37005"/>
    </source>
</evidence>
<protein>
    <submittedName>
        <fullName evidence="1 2">Uncharacterized protein</fullName>
    </submittedName>
</protein>
<dbReference type="HOGENOM" id="CLU_2255308_0_0_1"/>